<dbReference type="InterPro" id="IPR000515">
    <property type="entry name" value="MetI-like"/>
</dbReference>
<keyword evidence="4 7" id="KW-0812">Transmembrane</keyword>
<protein>
    <submittedName>
        <fullName evidence="9">ABC transporter permease</fullName>
    </submittedName>
</protein>
<comment type="caution">
    <text evidence="9">The sequence shown here is derived from an EMBL/GenBank/DDBJ whole genome shotgun (WGS) entry which is preliminary data.</text>
</comment>
<keyword evidence="10" id="KW-1185">Reference proteome</keyword>
<evidence type="ECO:0000256" key="6">
    <source>
        <dbReference type="ARBA" id="ARBA00023136"/>
    </source>
</evidence>
<accession>A0A4S2DMQ5</accession>
<dbReference type="Proteomes" id="UP000306888">
    <property type="component" value="Unassembled WGS sequence"/>
</dbReference>
<dbReference type="SUPFAM" id="SSF161098">
    <property type="entry name" value="MetI-like"/>
    <property type="match status" value="1"/>
</dbReference>
<dbReference type="OrthoDB" id="9804353at2"/>
<dbReference type="EMBL" id="SRYR01000001">
    <property type="protein sequence ID" value="TGY43618.1"/>
    <property type="molecule type" value="Genomic_DNA"/>
</dbReference>
<evidence type="ECO:0000313" key="9">
    <source>
        <dbReference type="EMBL" id="TGY43618.1"/>
    </source>
</evidence>
<comment type="subcellular location">
    <subcellularLocation>
        <location evidence="1 7">Cell membrane</location>
        <topology evidence="1 7">Multi-pass membrane protein</topology>
    </subcellularLocation>
</comment>
<feature type="transmembrane region" description="Helical" evidence="7">
    <location>
        <begin position="180"/>
        <end position="198"/>
    </location>
</feature>
<evidence type="ECO:0000256" key="7">
    <source>
        <dbReference type="RuleBase" id="RU363032"/>
    </source>
</evidence>
<feature type="transmembrane region" description="Helical" evidence="7">
    <location>
        <begin position="123"/>
        <end position="142"/>
    </location>
</feature>
<comment type="similarity">
    <text evidence="7">Belongs to the binding-protein-dependent transport system permease family.</text>
</comment>
<feature type="transmembrane region" description="Helical" evidence="7">
    <location>
        <begin position="95"/>
        <end position="117"/>
    </location>
</feature>
<evidence type="ECO:0000256" key="4">
    <source>
        <dbReference type="ARBA" id="ARBA00022692"/>
    </source>
</evidence>
<dbReference type="PANTHER" id="PTHR30151">
    <property type="entry name" value="ALKANE SULFONATE ABC TRANSPORTER-RELATED, MEMBRANE SUBUNIT"/>
    <property type="match status" value="1"/>
</dbReference>
<evidence type="ECO:0000313" key="10">
    <source>
        <dbReference type="Proteomes" id="UP000306888"/>
    </source>
</evidence>
<dbReference type="InterPro" id="IPR035906">
    <property type="entry name" value="MetI-like_sf"/>
</dbReference>
<evidence type="ECO:0000259" key="8">
    <source>
        <dbReference type="PROSITE" id="PS50928"/>
    </source>
</evidence>
<dbReference type="Gene3D" id="1.10.3720.10">
    <property type="entry name" value="MetI-like"/>
    <property type="match status" value="1"/>
</dbReference>
<feature type="transmembrane region" description="Helical" evidence="7">
    <location>
        <begin position="218"/>
        <end position="240"/>
    </location>
</feature>
<keyword evidence="6 7" id="KW-0472">Membrane</keyword>
<keyword evidence="5 7" id="KW-1133">Transmembrane helix</keyword>
<dbReference type="PANTHER" id="PTHR30151:SF0">
    <property type="entry name" value="ABC TRANSPORTER PERMEASE PROTEIN MJ0413-RELATED"/>
    <property type="match status" value="1"/>
</dbReference>
<dbReference type="RefSeq" id="WP_136004097.1">
    <property type="nucleotide sequence ID" value="NZ_SRYR01000001.1"/>
</dbReference>
<evidence type="ECO:0000256" key="1">
    <source>
        <dbReference type="ARBA" id="ARBA00004651"/>
    </source>
</evidence>
<reference evidence="9 10" key="1">
    <citation type="submission" date="2019-04" db="EMBL/GenBank/DDBJ databases">
        <title>Microbes associate with the intestines of laboratory mice.</title>
        <authorList>
            <person name="Navarre W."/>
            <person name="Wong E."/>
            <person name="Huang K."/>
            <person name="Tropini C."/>
            <person name="Ng K."/>
            <person name="Yu B."/>
        </authorList>
    </citation>
    <scope>NUCLEOTIDE SEQUENCE [LARGE SCALE GENOMIC DNA]</scope>
    <source>
        <strain evidence="9 10">NM50_B9-20</strain>
    </source>
</reference>
<feature type="transmembrane region" description="Helical" evidence="7">
    <location>
        <begin position="53"/>
        <end position="83"/>
    </location>
</feature>
<dbReference type="Pfam" id="PF00528">
    <property type="entry name" value="BPD_transp_1"/>
    <property type="match status" value="1"/>
</dbReference>
<feature type="transmembrane region" description="Helical" evidence="7">
    <location>
        <begin position="12"/>
        <end position="33"/>
    </location>
</feature>
<dbReference type="CDD" id="cd06261">
    <property type="entry name" value="TM_PBP2"/>
    <property type="match status" value="1"/>
</dbReference>
<evidence type="ECO:0000256" key="3">
    <source>
        <dbReference type="ARBA" id="ARBA00022475"/>
    </source>
</evidence>
<dbReference type="GO" id="GO:0005886">
    <property type="term" value="C:plasma membrane"/>
    <property type="evidence" value="ECO:0007669"/>
    <property type="project" value="UniProtKB-SubCell"/>
</dbReference>
<feature type="domain" description="ABC transmembrane type-1" evidence="8">
    <location>
        <begin position="57"/>
        <end position="241"/>
    </location>
</feature>
<proteinExistence type="inferred from homology"/>
<keyword evidence="2 7" id="KW-0813">Transport</keyword>
<evidence type="ECO:0000256" key="2">
    <source>
        <dbReference type="ARBA" id="ARBA00022448"/>
    </source>
</evidence>
<evidence type="ECO:0000256" key="5">
    <source>
        <dbReference type="ARBA" id="ARBA00022989"/>
    </source>
</evidence>
<dbReference type="AlphaFoldDB" id="A0A4S2DMQ5"/>
<dbReference type="PROSITE" id="PS50928">
    <property type="entry name" value="ABC_TM1"/>
    <property type="match status" value="1"/>
</dbReference>
<keyword evidence="3" id="KW-1003">Cell membrane</keyword>
<name>A0A4S2DMQ5_9CLOT</name>
<gene>
    <name evidence="9" type="ORF">E5347_02050</name>
</gene>
<dbReference type="GO" id="GO:0055085">
    <property type="term" value="P:transmembrane transport"/>
    <property type="evidence" value="ECO:0007669"/>
    <property type="project" value="InterPro"/>
</dbReference>
<sequence>MIKDRVLKFFKSLYGAIIIIVLWYLLSLGIGTNMVPTPKSTLLELIRLMQNDFIYHILYSLYRILGAILISLIIGIPFGILIGRSTLFDKIISPIVYLLYPIPKIAFLPIFMVMFGIGDKSKIILMVTIIVFQILIVTRDAVNEIDNDVLISAKVMKFSKVDTITKVILPSIAPKIFSSLRVSIGIAISALFFSENYATKYGLGYYIMNSWSMVDYKGMFAGILALSIMSLIIFKIIDLLEIKICPWK</sequence>
<organism evidence="9 10">
    <name type="scientific">Clostridium sartagoforme</name>
    <dbReference type="NCBI Taxonomy" id="84031"/>
    <lineage>
        <taxon>Bacteria</taxon>
        <taxon>Bacillati</taxon>
        <taxon>Bacillota</taxon>
        <taxon>Clostridia</taxon>
        <taxon>Eubacteriales</taxon>
        <taxon>Clostridiaceae</taxon>
        <taxon>Clostridium</taxon>
    </lineage>
</organism>